<dbReference type="RefSeq" id="WP_155092992.1">
    <property type="nucleotide sequence ID" value="NZ_CP102754.1"/>
</dbReference>
<dbReference type="OrthoDB" id="5381604at2"/>
<protein>
    <recommendedName>
        <fullName evidence="4">Lipoprotein</fullName>
    </recommendedName>
</protein>
<dbReference type="PROSITE" id="PS51257">
    <property type="entry name" value="PROKAR_LIPOPROTEIN"/>
    <property type="match status" value="1"/>
</dbReference>
<dbReference type="AlphaFoldDB" id="A0A6I3LM90"/>
<keyword evidence="3" id="KW-1185">Reference proteome</keyword>
<proteinExistence type="predicted"/>
<evidence type="ECO:0000256" key="1">
    <source>
        <dbReference type="SAM" id="SignalP"/>
    </source>
</evidence>
<accession>A0A6I3LM90</accession>
<dbReference type="EMBL" id="WMJX01000037">
    <property type="protein sequence ID" value="MTG98984.1"/>
    <property type="molecule type" value="Genomic_DNA"/>
</dbReference>
<sequence length="274" mass="30850">MKKFITYIAVFGAAMGFFSCSSDDSTTPVVNPPEPPPVVTPEEEKLTLEANENTIYIGDEITFTAKVGEKEITEVTIKQSNGTTITDNKWIATEAGEFTFIATKKGYVDSDPITIKVDVDSKPNGQGYFKHKGTTYNIDVGEIFFDGFFDLDEEDENSAKVSSWTVRHTDLKTNYIIYFMFFAPAILQEDETYKYVLPNTENIESPTIMVGEIDSDGQIIIKDFITSNLNYNLNIGKMIRKDIYNASVKISTPANSAQEFNLEYTGEYYFPQED</sequence>
<keyword evidence="1" id="KW-0732">Signal</keyword>
<gene>
    <name evidence="2" type="ORF">GJV76_12730</name>
</gene>
<evidence type="ECO:0000313" key="2">
    <source>
        <dbReference type="EMBL" id="MTG98984.1"/>
    </source>
</evidence>
<feature type="signal peptide" evidence="1">
    <location>
        <begin position="1"/>
        <end position="22"/>
    </location>
</feature>
<reference evidence="2 3" key="1">
    <citation type="submission" date="2019-11" db="EMBL/GenBank/DDBJ databases">
        <title>Genome of Strain BIT-d1.</title>
        <authorList>
            <person name="Yang Y."/>
        </authorList>
    </citation>
    <scope>NUCLEOTIDE SEQUENCE [LARGE SCALE GENOMIC DNA]</scope>
    <source>
        <strain evidence="2 3">BIT-d1</strain>
    </source>
</reference>
<evidence type="ECO:0000313" key="3">
    <source>
        <dbReference type="Proteomes" id="UP000438760"/>
    </source>
</evidence>
<evidence type="ECO:0008006" key="4">
    <source>
        <dbReference type="Google" id="ProtNLM"/>
    </source>
</evidence>
<name>A0A6I3LM90_9FLAO</name>
<dbReference type="Proteomes" id="UP000438760">
    <property type="component" value="Unassembled WGS sequence"/>
</dbReference>
<comment type="caution">
    <text evidence="2">The sequence shown here is derived from an EMBL/GenBank/DDBJ whole genome shotgun (WGS) entry which is preliminary data.</text>
</comment>
<feature type="chain" id="PRO_5026320878" description="Lipoprotein" evidence="1">
    <location>
        <begin position="23"/>
        <end position="274"/>
    </location>
</feature>
<organism evidence="2 3">
    <name type="scientific">Myroides albus</name>
    <dbReference type="NCBI Taxonomy" id="2562892"/>
    <lineage>
        <taxon>Bacteria</taxon>
        <taxon>Pseudomonadati</taxon>
        <taxon>Bacteroidota</taxon>
        <taxon>Flavobacteriia</taxon>
        <taxon>Flavobacteriales</taxon>
        <taxon>Flavobacteriaceae</taxon>
        <taxon>Myroides</taxon>
    </lineage>
</organism>